<name>A0A1B0AEH6_GLOPL</name>
<dbReference type="AlphaFoldDB" id="A0A1B0AEH6"/>
<protein>
    <submittedName>
        <fullName evidence="1">Uncharacterized protein</fullName>
    </submittedName>
</protein>
<dbReference type="EnsemblMetazoa" id="GPAI043183-RA">
    <property type="protein sequence ID" value="GPAI043183-PA"/>
    <property type="gene ID" value="GPAI043183"/>
</dbReference>
<reference evidence="2" key="1">
    <citation type="submission" date="2014-03" db="EMBL/GenBank/DDBJ databases">
        <authorList>
            <person name="Aksoy S."/>
            <person name="Warren W."/>
            <person name="Wilson R.K."/>
        </authorList>
    </citation>
    <scope>NUCLEOTIDE SEQUENCE [LARGE SCALE GENOMIC DNA]</scope>
    <source>
        <strain evidence="2">IAEA</strain>
    </source>
</reference>
<accession>A0A1B0AEH6</accession>
<sequence length="112" mass="12658">MWGLVFEKGGTSQQHANECKKDVFNISTTLWKELYNNNSWSFITPTPTIVYSLCHGQRNNSVLSNIGILDNNSTCSDVANIKPWLIVSPMVERKIGTIVGRNDRVVITLYVR</sequence>
<evidence type="ECO:0000313" key="1">
    <source>
        <dbReference type="EnsemblMetazoa" id="GPAI043183-PA"/>
    </source>
</evidence>
<proteinExistence type="predicted"/>
<dbReference type="VEuPathDB" id="VectorBase:GPAI043183"/>
<keyword evidence="2" id="KW-1185">Reference proteome</keyword>
<organism evidence="1 2">
    <name type="scientific">Glossina pallidipes</name>
    <name type="common">Tsetse fly</name>
    <dbReference type="NCBI Taxonomy" id="7398"/>
    <lineage>
        <taxon>Eukaryota</taxon>
        <taxon>Metazoa</taxon>
        <taxon>Ecdysozoa</taxon>
        <taxon>Arthropoda</taxon>
        <taxon>Hexapoda</taxon>
        <taxon>Insecta</taxon>
        <taxon>Pterygota</taxon>
        <taxon>Neoptera</taxon>
        <taxon>Endopterygota</taxon>
        <taxon>Diptera</taxon>
        <taxon>Brachycera</taxon>
        <taxon>Muscomorpha</taxon>
        <taxon>Hippoboscoidea</taxon>
        <taxon>Glossinidae</taxon>
        <taxon>Glossina</taxon>
    </lineage>
</organism>
<dbReference type="Proteomes" id="UP000092445">
    <property type="component" value="Unassembled WGS sequence"/>
</dbReference>
<reference evidence="1" key="2">
    <citation type="submission" date="2020-05" db="UniProtKB">
        <authorList>
            <consortium name="EnsemblMetazoa"/>
        </authorList>
    </citation>
    <scope>IDENTIFICATION</scope>
    <source>
        <strain evidence="1">IAEA</strain>
    </source>
</reference>
<evidence type="ECO:0000313" key="2">
    <source>
        <dbReference type="Proteomes" id="UP000092445"/>
    </source>
</evidence>